<dbReference type="AlphaFoldDB" id="A0A191UF60"/>
<dbReference type="STRING" id="1743168.A8O14_05975"/>
<protein>
    <submittedName>
        <fullName evidence="1">Uncharacterized protein</fullName>
    </submittedName>
</protein>
<sequence>MTTYSSSNCSQKFSVDMFSERRPLSESPWLHIGKFDDLNQAINSCKKVVDDFLSSRVNLAESADQLVADFLYHGDVPTISGAENLRSFDVYEYLAERSSQIHNLKGSN</sequence>
<gene>
    <name evidence="1" type="ORF">A8O14_05975</name>
</gene>
<name>A0A191UF60_9BURK</name>
<keyword evidence="2" id="KW-1185">Reference proteome</keyword>
<evidence type="ECO:0000313" key="2">
    <source>
        <dbReference type="Proteomes" id="UP000078463"/>
    </source>
</evidence>
<dbReference type="Proteomes" id="UP000078463">
    <property type="component" value="Chromosome"/>
</dbReference>
<organism evidence="1 2">
    <name type="scientific">Polynucleobacter wuianus</name>
    <dbReference type="NCBI Taxonomy" id="1743168"/>
    <lineage>
        <taxon>Bacteria</taxon>
        <taxon>Pseudomonadati</taxon>
        <taxon>Pseudomonadota</taxon>
        <taxon>Betaproteobacteria</taxon>
        <taxon>Burkholderiales</taxon>
        <taxon>Burkholderiaceae</taxon>
        <taxon>Polynucleobacter</taxon>
    </lineage>
</organism>
<dbReference type="RefSeq" id="WP_068948680.1">
    <property type="nucleotide sequence ID" value="NZ_CP015922.1"/>
</dbReference>
<dbReference type="EMBL" id="CP015922">
    <property type="protein sequence ID" value="ANI99669.1"/>
    <property type="molecule type" value="Genomic_DNA"/>
</dbReference>
<dbReference type="KEGG" id="pwu:A8O14_05975"/>
<proteinExistence type="predicted"/>
<dbReference type="OrthoDB" id="9138698at2"/>
<reference evidence="2" key="1">
    <citation type="submission" date="2016-05" db="EMBL/GenBank/DDBJ databases">
        <title>Polynucleobacter sp. QLW-P1FAT50C-4 genome.</title>
        <authorList>
            <person name="Hahn M.W."/>
        </authorList>
    </citation>
    <scope>NUCLEOTIDE SEQUENCE [LARGE SCALE GENOMIC DNA]</scope>
    <source>
        <strain evidence="2">QLW-P1FAT50C-4</strain>
    </source>
</reference>
<evidence type="ECO:0000313" key="1">
    <source>
        <dbReference type="EMBL" id="ANI99669.1"/>
    </source>
</evidence>
<accession>A0A191UF60</accession>